<evidence type="ECO:0000313" key="2">
    <source>
        <dbReference type="EMBL" id="TIB32864.1"/>
    </source>
</evidence>
<dbReference type="GO" id="GO:0000932">
    <property type="term" value="C:P-body"/>
    <property type="evidence" value="ECO:0007669"/>
    <property type="project" value="TreeGrafter"/>
</dbReference>
<accession>A0A4V4M4D0</accession>
<comment type="caution">
    <text evidence="2">The sequence shown here is derived from an EMBL/GenBank/DDBJ whole genome shotgun (WGS) entry which is preliminary data.</text>
</comment>
<dbReference type="SUPFAM" id="SSF50249">
    <property type="entry name" value="Nucleic acid-binding proteins"/>
    <property type="match status" value="1"/>
</dbReference>
<organism evidence="2 3">
    <name type="scientific">Wallemia ichthyophaga</name>
    <dbReference type="NCBI Taxonomy" id="245174"/>
    <lineage>
        <taxon>Eukaryota</taxon>
        <taxon>Fungi</taxon>
        <taxon>Dikarya</taxon>
        <taxon>Basidiomycota</taxon>
        <taxon>Wallemiomycotina</taxon>
        <taxon>Wallemiomycetes</taxon>
        <taxon>Wallemiales</taxon>
        <taxon>Wallemiaceae</taxon>
        <taxon>Wallemia</taxon>
    </lineage>
</organism>
<sequence length="927" mass="103844">MKRSLLQSKNAFNLQRKSAVKLINAATSNKFSKSPGLDYSNNLAGNFKPIRFHDGVTDSWWLRFTPNHSTAPGDFVYIPKYSQVGVALGVDIIDGRRVWHCLHSSGVLLPYPDSAIVHSTPLFDSSELDFNQISDIISHSKLNPPAEHHVYNPETDPFAPYKARLSSRLKRLRFDLESVQRQLTTQVNVVYNSIKHKNDMKWREYDILTLATRHFNLKQPTQLHILALHITLYSNTTEYNMLETPSSIQAMKFGVRPATEVSILRLVHDWVNTREGRSILGSFVEKTHKLLEASSQTDKSIKSPLPLPPPLTYTPNEGILIRFITDACQTLNTPSFNPYESLCCILLKNFPQYHHVSQENWRSLAFDLLQNVGVFAHWESIHMAGSATLVPRDNHVDRQFDRLSETAIREYRSGPTIGSSGHTLQQHDILDAHRRDFGQLPVFVIDDANANELDDGVSLEEVDGEGKQWVHVHIADPASGIPHTHPLSLLAKERISSLYLPHRTVPMLPRELCREGFSLGSRTPQPVLTFSAQVDAHGALVDYDVSASIINNIHTLTYDDVDDALGVSGEATRMHGRLLDRVSRMRGKANQDSPALSHPAIPSHHLDTLRKLVHVSTQHSAQRVANGMLFWQTYVPSTSVSPLPLPSPPLQMQTLWEGRPQVALHAQPTPDSLSRRLVSQCMALGCQVASRWLGERDVPGVNRGAPVPESALPGAMEELLSQRDQVTGEVSTAAVSTAEASFTGGTLSSRPIPHSLNGCMDGYARVTSPLRRYSDLVMHYQIRSALLAHHSPTERVPWMYKTHDEMEVFLNKCRQFEGPHSRISNRVNDYWVVRELRRRHACSEGGWEAHAPLTCTITGAWKNDGAGTRSWAPCEVGDLGNMGARLVKDHITPHHLFKADIGRVVRGSPLDFQLYESARLIVKLEEM</sequence>
<dbReference type="PANTHER" id="PTHR23355">
    <property type="entry name" value="RIBONUCLEASE"/>
    <property type="match status" value="1"/>
</dbReference>
<dbReference type="GO" id="GO:0003723">
    <property type="term" value="F:RNA binding"/>
    <property type="evidence" value="ECO:0007669"/>
    <property type="project" value="InterPro"/>
</dbReference>
<reference evidence="2 3" key="1">
    <citation type="submission" date="2019-03" db="EMBL/GenBank/DDBJ databases">
        <title>Sequencing 23 genomes of Wallemia ichthyophaga.</title>
        <authorList>
            <person name="Gostincar C."/>
        </authorList>
    </citation>
    <scope>NUCLEOTIDE SEQUENCE [LARGE SCALE GENOMIC DNA]</scope>
    <source>
        <strain evidence="2 3">EXF-6200</strain>
    </source>
</reference>
<dbReference type="EMBL" id="SPOI01000196">
    <property type="protein sequence ID" value="TIB32864.1"/>
    <property type="molecule type" value="Genomic_DNA"/>
</dbReference>
<dbReference type="PANTHER" id="PTHR23355:SF65">
    <property type="entry name" value="EXORIBONUCLEASE CYT-4, PUTATIVE (AFU_ORTHOLOGUE AFUA_7G01550)-RELATED"/>
    <property type="match status" value="1"/>
</dbReference>
<name>A0A4V4M4D0_WALIC</name>
<dbReference type="AlphaFoldDB" id="A0A4V4M4D0"/>
<evidence type="ECO:0000313" key="3">
    <source>
        <dbReference type="Proteomes" id="UP000310689"/>
    </source>
</evidence>
<evidence type="ECO:0000259" key="1">
    <source>
        <dbReference type="SMART" id="SM00955"/>
    </source>
</evidence>
<dbReference type="SMART" id="SM00955">
    <property type="entry name" value="RNB"/>
    <property type="match status" value="1"/>
</dbReference>
<feature type="domain" description="RNB" evidence="1">
    <location>
        <begin position="434"/>
        <end position="788"/>
    </location>
</feature>
<dbReference type="InterPro" id="IPR050180">
    <property type="entry name" value="RNR_Ribonuclease"/>
</dbReference>
<dbReference type="InterPro" id="IPR012340">
    <property type="entry name" value="NA-bd_OB-fold"/>
</dbReference>
<protein>
    <recommendedName>
        <fullName evidence="1">RNB domain-containing protein</fullName>
    </recommendedName>
</protein>
<dbReference type="GO" id="GO:0006402">
    <property type="term" value="P:mRNA catabolic process"/>
    <property type="evidence" value="ECO:0007669"/>
    <property type="project" value="TreeGrafter"/>
</dbReference>
<gene>
    <name evidence="2" type="ORF">E3P86_03083</name>
</gene>
<dbReference type="GO" id="GO:0000175">
    <property type="term" value="F:3'-5'-RNA exonuclease activity"/>
    <property type="evidence" value="ECO:0007669"/>
    <property type="project" value="TreeGrafter"/>
</dbReference>
<dbReference type="InterPro" id="IPR001900">
    <property type="entry name" value="RNase_II/R"/>
</dbReference>
<dbReference type="Pfam" id="PF00773">
    <property type="entry name" value="RNB"/>
    <property type="match status" value="1"/>
</dbReference>
<proteinExistence type="predicted"/>
<dbReference type="Proteomes" id="UP000310689">
    <property type="component" value="Unassembled WGS sequence"/>
</dbReference>